<organism evidence="2 3">
    <name type="scientific">Ilyodon furcidens</name>
    <name type="common">goldbreast splitfin</name>
    <dbReference type="NCBI Taxonomy" id="33524"/>
    <lineage>
        <taxon>Eukaryota</taxon>
        <taxon>Metazoa</taxon>
        <taxon>Chordata</taxon>
        <taxon>Craniata</taxon>
        <taxon>Vertebrata</taxon>
        <taxon>Euteleostomi</taxon>
        <taxon>Actinopterygii</taxon>
        <taxon>Neopterygii</taxon>
        <taxon>Teleostei</taxon>
        <taxon>Neoteleostei</taxon>
        <taxon>Acanthomorphata</taxon>
        <taxon>Ovalentaria</taxon>
        <taxon>Atherinomorphae</taxon>
        <taxon>Cyprinodontiformes</taxon>
        <taxon>Goodeidae</taxon>
        <taxon>Ilyodon</taxon>
    </lineage>
</organism>
<proteinExistence type="predicted"/>
<comment type="caution">
    <text evidence="2">The sequence shown here is derived from an EMBL/GenBank/DDBJ whole genome shotgun (WGS) entry which is preliminary data.</text>
</comment>
<protein>
    <submittedName>
        <fullName evidence="2">Uncharacterized protein</fullName>
    </submittedName>
</protein>
<feature type="transmembrane region" description="Helical" evidence="1">
    <location>
        <begin position="28"/>
        <end position="49"/>
    </location>
</feature>
<accession>A0ABV0UVS0</accession>
<gene>
    <name evidence="2" type="ORF">ILYODFUR_027413</name>
</gene>
<keyword evidence="3" id="KW-1185">Reference proteome</keyword>
<keyword evidence="1" id="KW-1133">Transmembrane helix</keyword>
<keyword evidence="1" id="KW-0472">Membrane</keyword>
<reference evidence="2 3" key="1">
    <citation type="submission" date="2021-06" db="EMBL/GenBank/DDBJ databases">
        <authorList>
            <person name="Palmer J.M."/>
        </authorList>
    </citation>
    <scope>NUCLEOTIDE SEQUENCE [LARGE SCALE GENOMIC DNA]</scope>
    <source>
        <strain evidence="3">if_2019</strain>
        <tissue evidence="2">Muscle</tissue>
    </source>
</reference>
<name>A0ABV0UVS0_9TELE</name>
<keyword evidence="1" id="KW-0812">Transmembrane</keyword>
<dbReference type="EMBL" id="JAHRIQ010084703">
    <property type="protein sequence ID" value="MEQ2249241.1"/>
    <property type="molecule type" value="Genomic_DNA"/>
</dbReference>
<evidence type="ECO:0000313" key="2">
    <source>
        <dbReference type="EMBL" id="MEQ2249241.1"/>
    </source>
</evidence>
<evidence type="ECO:0000256" key="1">
    <source>
        <dbReference type="SAM" id="Phobius"/>
    </source>
</evidence>
<evidence type="ECO:0000313" key="3">
    <source>
        <dbReference type="Proteomes" id="UP001482620"/>
    </source>
</evidence>
<dbReference type="Proteomes" id="UP001482620">
    <property type="component" value="Unassembled WGS sequence"/>
</dbReference>
<sequence length="99" mass="11734">MLIHQSFKNSPCPLEYLSVYSFFPSAPLLFSLVSIISLVCSTYTVYLLSSSLFSTPFHRITPQHTQFSLWLLITLCPSPFQTRWREFEKENWPQWKKRL</sequence>